<evidence type="ECO:0008006" key="4">
    <source>
        <dbReference type="Google" id="ProtNLM"/>
    </source>
</evidence>
<accession>A0A2G9C896</accession>
<evidence type="ECO:0000313" key="2">
    <source>
        <dbReference type="EMBL" id="PIM52617.1"/>
    </source>
</evidence>
<comment type="caution">
    <text evidence="2">The sequence shown here is derived from an EMBL/GenBank/DDBJ whole genome shotgun (WGS) entry which is preliminary data.</text>
</comment>
<protein>
    <recommendedName>
        <fullName evidence="4">TonB C-terminal domain-containing protein</fullName>
    </recommendedName>
</protein>
<dbReference type="EMBL" id="PEOG01000034">
    <property type="protein sequence ID" value="PIM52617.1"/>
    <property type="molecule type" value="Genomic_DNA"/>
</dbReference>
<gene>
    <name evidence="2" type="ORF">CS062_13775</name>
</gene>
<evidence type="ECO:0000313" key="3">
    <source>
        <dbReference type="Proteomes" id="UP000231501"/>
    </source>
</evidence>
<evidence type="ECO:0000256" key="1">
    <source>
        <dbReference type="SAM" id="SignalP"/>
    </source>
</evidence>
<reference evidence="2 3" key="1">
    <citation type="submission" date="2017-11" db="EMBL/GenBank/DDBJ databases">
        <title>Draft genome sequence of Mitsuaria sp. HWN-4.</title>
        <authorList>
            <person name="Gundlapally S.R."/>
        </authorList>
    </citation>
    <scope>NUCLEOTIDE SEQUENCE [LARGE SCALE GENOMIC DNA]</scope>
    <source>
        <strain evidence="2 3">HWN-4</strain>
    </source>
</reference>
<proteinExistence type="predicted"/>
<dbReference type="AlphaFoldDB" id="A0A2G9C896"/>
<keyword evidence="3" id="KW-1185">Reference proteome</keyword>
<feature type="chain" id="PRO_5013580611" description="TonB C-terminal domain-containing protein" evidence="1">
    <location>
        <begin position="32"/>
        <end position="171"/>
    </location>
</feature>
<dbReference type="Proteomes" id="UP000231501">
    <property type="component" value="Unassembled WGS sequence"/>
</dbReference>
<organism evidence="2 3">
    <name type="scientific">Roseateles chitinivorans</name>
    <dbReference type="NCBI Taxonomy" id="2917965"/>
    <lineage>
        <taxon>Bacteria</taxon>
        <taxon>Pseudomonadati</taxon>
        <taxon>Pseudomonadota</taxon>
        <taxon>Betaproteobacteria</taxon>
        <taxon>Burkholderiales</taxon>
        <taxon>Sphaerotilaceae</taxon>
        <taxon>Roseateles</taxon>
    </lineage>
</organism>
<sequence length="171" mass="18095">MQATTRPSHTTLVRAAFGALLAVLATGAAQAAPDDLQRVEISGRRPGEIARTDVRATCPGVDQALFDRLARQQYIEGKEGLATVSFRLNGSTISDVHQSRGPWVYAAAVRRAVRGLSCQGAARDTLYVMQIAFRNQDSAGDMNQRVAMMELAPPAAGPSDIAASAASVDGR</sequence>
<dbReference type="OrthoDB" id="9154323at2"/>
<keyword evidence="1" id="KW-0732">Signal</keyword>
<name>A0A2G9C896_9BURK</name>
<dbReference type="RefSeq" id="WP_099862203.1">
    <property type="nucleotide sequence ID" value="NZ_PEOG01000034.1"/>
</dbReference>
<feature type="signal peptide" evidence="1">
    <location>
        <begin position="1"/>
        <end position="31"/>
    </location>
</feature>